<name>A0ABY6E0Z8_9ACTN</name>
<keyword evidence="3 6" id="KW-1133">Transmembrane helix</keyword>
<dbReference type="SUPFAM" id="SSF103473">
    <property type="entry name" value="MFS general substrate transporter"/>
    <property type="match status" value="1"/>
</dbReference>
<dbReference type="InterPro" id="IPR036259">
    <property type="entry name" value="MFS_trans_sf"/>
</dbReference>
<evidence type="ECO:0000256" key="5">
    <source>
        <dbReference type="ARBA" id="ARBA00023251"/>
    </source>
</evidence>
<evidence type="ECO:0000256" key="4">
    <source>
        <dbReference type="ARBA" id="ARBA00023136"/>
    </source>
</evidence>
<feature type="transmembrane region" description="Helical" evidence="6">
    <location>
        <begin position="337"/>
        <end position="359"/>
    </location>
</feature>
<dbReference type="InterPro" id="IPR011701">
    <property type="entry name" value="MFS"/>
</dbReference>
<feature type="transmembrane region" description="Helical" evidence="6">
    <location>
        <begin position="444"/>
        <end position="463"/>
    </location>
</feature>
<evidence type="ECO:0000256" key="3">
    <source>
        <dbReference type="ARBA" id="ARBA00022989"/>
    </source>
</evidence>
<feature type="transmembrane region" description="Helical" evidence="6">
    <location>
        <begin position="135"/>
        <end position="159"/>
    </location>
</feature>
<dbReference type="PROSITE" id="PS50850">
    <property type="entry name" value="MFS"/>
    <property type="match status" value="1"/>
</dbReference>
<keyword evidence="5" id="KW-0046">Antibiotic resistance</keyword>
<organism evidence="8 9">
    <name type="scientific">Streptomyces cynarae</name>
    <dbReference type="NCBI Taxonomy" id="2981134"/>
    <lineage>
        <taxon>Bacteria</taxon>
        <taxon>Bacillati</taxon>
        <taxon>Actinomycetota</taxon>
        <taxon>Actinomycetes</taxon>
        <taxon>Kitasatosporales</taxon>
        <taxon>Streptomycetaceae</taxon>
        <taxon>Streptomyces</taxon>
    </lineage>
</organism>
<feature type="transmembrane region" description="Helical" evidence="6">
    <location>
        <begin position="302"/>
        <end position="325"/>
    </location>
</feature>
<proteinExistence type="predicted"/>
<evidence type="ECO:0000256" key="1">
    <source>
        <dbReference type="ARBA" id="ARBA00004651"/>
    </source>
</evidence>
<dbReference type="Gene3D" id="1.20.1720.10">
    <property type="entry name" value="Multidrug resistance protein D"/>
    <property type="match status" value="1"/>
</dbReference>
<gene>
    <name evidence="8" type="ORF">N8I84_12645</name>
</gene>
<feature type="transmembrane region" description="Helical" evidence="6">
    <location>
        <begin position="12"/>
        <end position="33"/>
    </location>
</feature>
<evidence type="ECO:0000313" key="8">
    <source>
        <dbReference type="EMBL" id="UXY19481.1"/>
    </source>
</evidence>
<comment type="subcellular location">
    <subcellularLocation>
        <location evidence="1">Cell membrane</location>
        <topology evidence="1">Multi-pass membrane protein</topology>
    </subcellularLocation>
</comment>
<accession>A0ABY6E0Z8</accession>
<dbReference type="PANTHER" id="PTHR42718:SF39">
    <property type="entry name" value="ACTINORHODIN TRANSPORTER-RELATED"/>
    <property type="match status" value="1"/>
</dbReference>
<feature type="transmembrane region" description="Helical" evidence="6">
    <location>
        <begin position="227"/>
        <end position="249"/>
    </location>
</feature>
<feature type="transmembrane region" description="Helical" evidence="6">
    <location>
        <begin position="200"/>
        <end position="221"/>
    </location>
</feature>
<feature type="transmembrane region" description="Helical" evidence="6">
    <location>
        <begin position="270"/>
        <end position="296"/>
    </location>
</feature>
<feature type="transmembrane region" description="Helical" evidence="6">
    <location>
        <begin position="102"/>
        <end position="123"/>
    </location>
</feature>
<dbReference type="EMBL" id="CP106793">
    <property type="protein sequence ID" value="UXY19481.1"/>
    <property type="molecule type" value="Genomic_DNA"/>
</dbReference>
<sequence length="486" mass="49771">MTTPDPRRWLMLPVILSATFMYGFDLNVINVAIPSLQHDLNANEATLELIVGGYSFTYAAGLVLGGRLGDLLSHRRMFLIGMASFTLASVLCGLAQSPGELVAARLLQGLTAAAMVPQVLALITSVFPGEERMRALSWFGVVAGLAGVCGQVLGGLLLSADVFGLGWRVIFFLNLPVGVVVVAFALRLLPQADTGRRPGLDPLGVVGVSGALALALVPMVLGRGQHWPLWTWISLAASVPVGIAAILWERRLGGRGGDPLLDLALFRNRGFSLGLGVNVAFMASFTSGIFVLSLLLQSGLGLSALQAGLAFGPMAVLGMAGPVAGRRLVPKIGARGAMLLGCAITAVGMVFIGTALQALGGDINVAWLVIGLALLGFGNTLVLPLLIGATLGGVRPQQAGVASGMLNTTQQFAGTAGLAVLGTVFFSVLGSHTGRADFASAAETVVWINLALIAVMAGLTALLTRPAAKPAAAADSSPTVAAEASA</sequence>
<evidence type="ECO:0000256" key="2">
    <source>
        <dbReference type="ARBA" id="ARBA00022692"/>
    </source>
</evidence>
<evidence type="ECO:0000259" key="7">
    <source>
        <dbReference type="PROSITE" id="PS50850"/>
    </source>
</evidence>
<dbReference type="InterPro" id="IPR020846">
    <property type="entry name" value="MFS_dom"/>
</dbReference>
<dbReference type="CDD" id="cd17321">
    <property type="entry name" value="MFS_MMR_MDR_like"/>
    <property type="match status" value="1"/>
</dbReference>
<evidence type="ECO:0000313" key="9">
    <source>
        <dbReference type="Proteomes" id="UP001061298"/>
    </source>
</evidence>
<dbReference type="Gene3D" id="1.20.1250.20">
    <property type="entry name" value="MFS general substrate transporter like domains"/>
    <property type="match status" value="1"/>
</dbReference>
<dbReference type="PANTHER" id="PTHR42718">
    <property type="entry name" value="MAJOR FACILITATOR SUPERFAMILY MULTIDRUG TRANSPORTER MFSC"/>
    <property type="match status" value="1"/>
</dbReference>
<feature type="transmembrane region" description="Helical" evidence="6">
    <location>
        <begin position="412"/>
        <end position="432"/>
    </location>
</feature>
<reference evidence="8" key="1">
    <citation type="submission" date="2022-10" db="EMBL/GenBank/DDBJ databases">
        <authorList>
            <person name="Mo P."/>
        </authorList>
    </citation>
    <scope>NUCLEOTIDE SEQUENCE</scope>
    <source>
        <strain evidence="8">HUAS 13-4</strain>
    </source>
</reference>
<keyword evidence="2 6" id="KW-0812">Transmembrane</keyword>
<feature type="transmembrane region" description="Helical" evidence="6">
    <location>
        <begin position="45"/>
        <end position="65"/>
    </location>
</feature>
<dbReference type="Pfam" id="PF07690">
    <property type="entry name" value="MFS_1"/>
    <property type="match status" value="1"/>
</dbReference>
<keyword evidence="4 6" id="KW-0472">Membrane</keyword>
<feature type="transmembrane region" description="Helical" evidence="6">
    <location>
        <begin position="77"/>
        <end position="96"/>
    </location>
</feature>
<feature type="domain" description="Major facilitator superfamily (MFS) profile" evidence="7">
    <location>
        <begin position="11"/>
        <end position="469"/>
    </location>
</feature>
<dbReference type="Proteomes" id="UP001061298">
    <property type="component" value="Chromosome"/>
</dbReference>
<keyword evidence="9" id="KW-1185">Reference proteome</keyword>
<feature type="transmembrane region" description="Helical" evidence="6">
    <location>
        <begin position="165"/>
        <end position="188"/>
    </location>
</feature>
<protein>
    <submittedName>
        <fullName evidence="8">MFS transporter</fullName>
    </submittedName>
</protein>
<feature type="transmembrane region" description="Helical" evidence="6">
    <location>
        <begin position="365"/>
        <end position="391"/>
    </location>
</feature>
<evidence type="ECO:0000256" key="6">
    <source>
        <dbReference type="SAM" id="Phobius"/>
    </source>
</evidence>
<dbReference type="RefSeq" id="WP_263229617.1">
    <property type="nucleotide sequence ID" value="NZ_CP106793.1"/>
</dbReference>